<evidence type="ECO:0000259" key="2">
    <source>
        <dbReference type="PROSITE" id="PS50104"/>
    </source>
</evidence>
<dbReference type="InterPro" id="IPR000157">
    <property type="entry name" value="TIR_dom"/>
</dbReference>
<comment type="caution">
    <text evidence="3">The sequence shown here is derived from an EMBL/GenBank/DDBJ whole genome shotgun (WGS) entry which is preliminary data.</text>
</comment>
<dbReference type="EMBL" id="CAKOAT010230709">
    <property type="protein sequence ID" value="CAH8357342.1"/>
    <property type="molecule type" value="Genomic_DNA"/>
</dbReference>
<reference evidence="3 4" key="1">
    <citation type="submission" date="2022-03" db="EMBL/GenBank/DDBJ databases">
        <authorList>
            <person name="Macdonald S."/>
            <person name="Ahmed S."/>
            <person name="Newling K."/>
        </authorList>
    </citation>
    <scope>NUCLEOTIDE SEQUENCE [LARGE SCALE GENOMIC DNA]</scope>
</reference>
<feature type="domain" description="TIR" evidence="2">
    <location>
        <begin position="10"/>
        <end position="134"/>
    </location>
</feature>
<dbReference type="Proteomes" id="UP001642260">
    <property type="component" value="Unassembled WGS sequence"/>
</dbReference>
<dbReference type="AlphaFoldDB" id="A0ABC8KJW3"/>
<protein>
    <recommendedName>
        <fullName evidence="2">TIR domain-containing protein</fullName>
    </recommendedName>
</protein>
<sequence length="134" mass="15464">MASSSVPRVSKYDVFLSFRGEDTRKTIVSHLYAALDSKEIFTFKDDQRLEKGDHISDQLHIALKGSSFAVVVLSENYATSKWCLMELQLIMEFMKEGTLEVFHVFYVFYGVDPSTVRHQLKSLNVQTYHFSPEE</sequence>
<organism evidence="3 4">
    <name type="scientific">Eruca vesicaria subsp. sativa</name>
    <name type="common">Garden rocket</name>
    <name type="synonym">Eruca sativa</name>
    <dbReference type="NCBI Taxonomy" id="29727"/>
    <lineage>
        <taxon>Eukaryota</taxon>
        <taxon>Viridiplantae</taxon>
        <taxon>Streptophyta</taxon>
        <taxon>Embryophyta</taxon>
        <taxon>Tracheophyta</taxon>
        <taxon>Spermatophyta</taxon>
        <taxon>Magnoliopsida</taxon>
        <taxon>eudicotyledons</taxon>
        <taxon>Gunneridae</taxon>
        <taxon>Pentapetalae</taxon>
        <taxon>rosids</taxon>
        <taxon>malvids</taxon>
        <taxon>Brassicales</taxon>
        <taxon>Brassicaceae</taxon>
        <taxon>Brassiceae</taxon>
        <taxon>Eruca</taxon>
    </lineage>
</organism>
<dbReference type="PROSITE" id="PS50104">
    <property type="entry name" value="TIR"/>
    <property type="match status" value="1"/>
</dbReference>
<dbReference type="SUPFAM" id="SSF52200">
    <property type="entry name" value="Toll/Interleukin receptor TIR domain"/>
    <property type="match status" value="1"/>
</dbReference>
<keyword evidence="1" id="KW-0520">NAD</keyword>
<evidence type="ECO:0000256" key="1">
    <source>
        <dbReference type="ARBA" id="ARBA00023027"/>
    </source>
</evidence>
<dbReference type="Pfam" id="PF01582">
    <property type="entry name" value="TIR"/>
    <property type="match status" value="1"/>
</dbReference>
<keyword evidence="4" id="KW-1185">Reference proteome</keyword>
<gene>
    <name evidence="3" type="ORF">ERUC_LOCUS23097</name>
</gene>
<proteinExistence type="predicted"/>
<dbReference type="SMART" id="SM00255">
    <property type="entry name" value="TIR"/>
    <property type="match status" value="1"/>
</dbReference>
<dbReference type="Gene3D" id="3.40.50.10140">
    <property type="entry name" value="Toll/interleukin-1 receptor homology (TIR) domain"/>
    <property type="match status" value="1"/>
</dbReference>
<dbReference type="PANTHER" id="PTHR32009:SF152">
    <property type="entry name" value="NEUTRAL_ALKALINE INVERTASE"/>
    <property type="match status" value="1"/>
</dbReference>
<evidence type="ECO:0000313" key="4">
    <source>
        <dbReference type="Proteomes" id="UP001642260"/>
    </source>
</evidence>
<dbReference type="PANTHER" id="PTHR32009">
    <property type="entry name" value="TMV RESISTANCE PROTEIN N-LIKE"/>
    <property type="match status" value="1"/>
</dbReference>
<dbReference type="InterPro" id="IPR035897">
    <property type="entry name" value="Toll_tir_struct_dom_sf"/>
</dbReference>
<evidence type="ECO:0000313" key="3">
    <source>
        <dbReference type="EMBL" id="CAH8357342.1"/>
    </source>
</evidence>
<accession>A0ABC8KJW3</accession>
<name>A0ABC8KJW3_ERUVS</name>